<protein>
    <submittedName>
        <fullName evidence="3">Alpha/beta fold hydrolase</fullName>
    </submittedName>
</protein>
<dbReference type="InterPro" id="IPR017208">
    <property type="entry name" value="UCP037442_abhydr"/>
</dbReference>
<dbReference type="Proteomes" id="UP001500729">
    <property type="component" value="Unassembled WGS sequence"/>
</dbReference>
<dbReference type="SUPFAM" id="SSF53474">
    <property type="entry name" value="alpha/beta-Hydrolases"/>
    <property type="match status" value="1"/>
</dbReference>
<evidence type="ECO:0000313" key="4">
    <source>
        <dbReference type="Proteomes" id="UP001500729"/>
    </source>
</evidence>
<dbReference type="InterPro" id="IPR051044">
    <property type="entry name" value="MAG_DAG_Lipase"/>
</dbReference>
<reference evidence="4" key="1">
    <citation type="journal article" date="2019" name="Int. J. Syst. Evol. Microbiol.">
        <title>The Global Catalogue of Microorganisms (GCM) 10K type strain sequencing project: providing services to taxonomists for standard genome sequencing and annotation.</title>
        <authorList>
            <consortium name="The Broad Institute Genomics Platform"/>
            <consortium name="The Broad Institute Genome Sequencing Center for Infectious Disease"/>
            <person name="Wu L."/>
            <person name="Ma J."/>
        </authorList>
    </citation>
    <scope>NUCLEOTIDE SEQUENCE [LARGE SCALE GENOMIC DNA]</scope>
    <source>
        <strain evidence="4">JCM 10303</strain>
    </source>
</reference>
<dbReference type="EMBL" id="BAAAGS010000039">
    <property type="protein sequence ID" value="GAA0545333.1"/>
    <property type="molecule type" value="Genomic_DNA"/>
</dbReference>
<comment type="caution">
    <text evidence="3">The sequence shown here is derived from an EMBL/GenBank/DDBJ whole genome shotgun (WGS) entry which is preliminary data.</text>
</comment>
<accession>A0ABP3NIR0</accession>
<dbReference type="Gene3D" id="3.40.50.1820">
    <property type="entry name" value="alpha/beta hydrolase"/>
    <property type="match status" value="1"/>
</dbReference>
<dbReference type="InterPro" id="IPR022742">
    <property type="entry name" value="Hydrolase_4"/>
</dbReference>
<evidence type="ECO:0000256" key="1">
    <source>
        <dbReference type="SAM" id="MobiDB-lite"/>
    </source>
</evidence>
<dbReference type="InterPro" id="IPR029058">
    <property type="entry name" value="AB_hydrolase_fold"/>
</dbReference>
<feature type="region of interest" description="Disordered" evidence="1">
    <location>
        <begin position="287"/>
        <end position="307"/>
    </location>
</feature>
<gene>
    <name evidence="3" type="ORF">GCM10009533_50340</name>
</gene>
<evidence type="ECO:0000259" key="2">
    <source>
        <dbReference type="Pfam" id="PF12146"/>
    </source>
</evidence>
<dbReference type="PANTHER" id="PTHR11614">
    <property type="entry name" value="PHOSPHOLIPASE-RELATED"/>
    <property type="match status" value="1"/>
</dbReference>
<proteinExistence type="predicted"/>
<organism evidence="3 4">
    <name type="scientific">Saccharopolyspora erythraea</name>
    <name type="common">Streptomyces erythraeus</name>
    <dbReference type="NCBI Taxonomy" id="1836"/>
    <lineage>
        <taxon>Bacteria</taxon>
        <taxon>Bacillati</taxon>
        <taxon>Actinomycetota</taxon>
        <taxon>Actinomycetes</taxon>
        <taxon>Pseudonocardiales</taxon>
        <taxon>Pseudonocardiaceae</taxon>
        <taxon>Saccharopolyspora</taxon>
    </lineage>
</organism>
<name>A0ABP3NIR0_SACER</name>
<keyword evidence="3" id="KW-0378">Hydrolase</keyword>
<feature type="domain" description="Serine aminopeptidase S33" evidence="2">
    <location>
        <begin position="32"/>
        <end position="248"/>
    </location>
</feature>
<sequence length="307" mass="32978">MVVDEPTTLGVIDAGAHQLSVSATEQADRTSPVVILLPAMGVPATYYRPFIENLRERGLTVVGIDFRGHGQSRPRAARGVRFGYQALVDDVDAVVDLVAERYPRAPRFLVGHSLGGQITMLNAAARPDRVHGTAMLASGSVWFRSFPGSRGIKNLIGTQFIAVVSTLLGYWPGWSFGGRQPTALMRDWARMARTGRWSLTGSTTDYEKALGELRLPLLTVTFDGDELAPPSSTDHLAGKAPHAVRTRRHYSLADAGAEKLGHFGWVYRSAELSRWISEWISSCDATAEGPASAVGPHSAGRGGAASG</sequence>
<dbReference type="Pfam" id="PF12146">
    <property type="entry name" value="Hydrolase_4"/>
    <property type="match status" value="1"/>
</dbReference>
<dbReference type="GO" id="GO:0016787">
    <property type="term" value="F:hydrolase activity"/>
    <property type="evidence" value="ECO:0007669"/>
    <property type="project" value="UniProtKB-KW"/>
</dbReference>
<evidence type="ECO:0000313" key="3">
    <source>
        <dbReference type="EMBL" id="GAA0545333.1"/>
    </source>
</evidence>
<dbReference type="PIRSF" id="PIRSF037442">
    <property type="entry name" value="UCP037442_abhydr"/>
    <property type="match status" value="1"/>
</dbReference>
<keyword evidence="4" id="KW-1185">Reference proteome</keyword>